<sequence>MTAPTPLKHYKQLLLDLNDVNQALRAYLESVIAARSDDGEAIPAITESNLGSALVEVGLDLIARAAHRVPDAKPGDER</sequence>
<dbReference type="EMBL" id="JABVED010000036">
    <property type="protein sequence ID" value="MBC6451641.1"/>
    <property type="molecule type" value="Genomic_DNA"/>
</dbReference>
<accession>A0ABR7LGY9</accession>
<organism evidence="1 2">
    <name type="scientific">Actinokineospora xionganensis</name>
    <dbReference type="NCBI Taxonomy" id="2684470"/>
    <lineage>
        <taxon>Bacteria</taxon>
        <taxon>Bacillati</taxon>
        <taxon>Actinomycetota</taxon>
        <taxon>Actinomycetes</taxon>
        <taxon>Pseudonocardiales</taxon>
        <taxon>Pseudonocardiaceae</taxon>
        <taxon>Actinokineospora</taxon>
    </lineage>
</organism>
<dbReference type="RefSeq" id="WP_187224708.1">
    <property type="nucleotide sequence ID" value="NZ_JABVED010000036.1"/>
</dbReference>
<dbReference type="Proteomes" id="UP000734823">
    <property type="component" value="Unassembled WGS sequence"/>
</dbReference>
<reference evidence="1 2" key="1">
    <citation type="submission" date="2020-06" db="EMBL/GenBank/DDBJ databases">
        <title>Actinokineospora xiongansis sp. nov., isolated from soil of Baiyangdian.</title>
        <authorList>
            <person name="Zhang X."/>
        </authorList>
    </citation>
    <scope>NUCLEOTIDE SEQUENCE [LARGE SCALE GENOMIC DNA]</scope>
    <source>
        <strain evidence="1 2">HBU206404</strain>
    </source>
</reference>
<protein>
    <submittedName>
        <fullName evidence="1">Uncharacterized protein</fullName>
    </submittedName>
</protein>
<comment type="caution">
    <text evidence="1">The sequence shown here is derived from an EMBL/GenBank/DDBJ whole genome shotgun (WGS) entry which is preliminary data.</text>
</comment>
<evidence type="ECO:0000313" key="1">
    <source>
        <dbReference type="EMBL" id="MBC6451641.1"/>
    </source>
</evidence>
<keyword evidence="2" id="KW-1185">Reference proteome</keyword>
<gene>
    <name evidence="1" type="ORF">GPZ80_31310</name>
</gene>
<proteinExistence type="predicted"/>
<evidence type="ECO:0000313" key="2">
    <source>
        <dbReference type="Proteomes" id="UP000734823"/>
    </source>
</evidence>
<name>A0ABR7LGY9_9PSEU</name>